<evidence type="ECO:0000259" key="8">
    <source>
        <dbReference type="Pfam" id="PF07715"/>
    </source>
</evidence>
<evidence type="ECO:0000313" key="10">
    <source>
        <dbReference type="Proteomes" id="UP000435036"/>
    </source>
</evidence>
<feature type="domain" description="TonB-dependent receptor plug" evidence="8">
    <location>
        <begin position="87"/>
        <end position="193"/>
    </location>
</feature>
<comment type="subcellular location">
    <subcellularLocation>
        <location evidence="1 7">Cell outer membrane</location>
        <topology evidence="1 7">Multi-pass membrane protein</topology>
    </subcellularLocation>
</comment>
<evidence type="ECO:0000256" key="2">
    <source>
        <dbReference type="ARBA" id="ARBA00022448"/>
    </source>
</evidence>
<dbReference type="FunFam" id="2.170.130.10:FF:000003">
    <property type="entry name" value="SusC/RagA family TonB-linked outer membrane protein"/>
    <property type="match status" value="1"/>
</dbReference>
<comment type="similarity">
    <text evidence="7">Belongs to the TonB-dependent receptor family.</text>
</comment>
<accession>A0A6N8KXM6</accession>
<comment type="caution">
    <text evidence="9">The sequence shown here is derived from an EMBL/GenBank/DDBJ whole genome shotgun (WGS) entry which is preliminary data.</text>
</comment>
<proteinExistence type="inferred from homology"/>
<evidence type="ECO:0000256" key="6">
    <source>
        <dbReference type="ARBA" id="ARBA00023237"/>
    </source>
</evidence>
<sequence>MVRNQQGEPLEGVTVALEGTSTATMSDAQGSFTLNYSNQNPVLLLSLLGYASQKIPVNNRTSINITLLEMVDDLDEVVVVGYGTQKKINLTGSVATVSGEEVARTPTNNLSNAIGGRMPGVSSVNNDGRPGNGSTIRVRGLSTLNDNNPLVVVDGIIRSDGFGNIDPNEVESISVLKDASAAAVYGARAANGVILITTKRGKVGKPLLTYSGMVGLQEPTQYPTLMNAYEYGVTRNQAFLNQGYDPSNPAQANNFYTDAELEKFKKDGTDWYAETFKDQSPQNQHNLTMQGGSESIRYFGSLGYLNQSGIYDNIGFKRYNIRSNIDASITNSLTVGLNLEGRQELFEAPSWDASDIFHRVINVSPTRKAYYPSGRAANTTGSHPVEMIRNSGYNDQEYNIFQGTLFFNQKLDALTKGLALNGNFSYYKQHYFNKRFAMPYTMYDEDEQGNVTNEKMVGSRTSLYEGFDALTNTTYNISLNYARDFNQHALSGLLLFEQYGAKGKTFNARKEDFISNIKDEFFASGPENQSIDGRGYINDARRSLVGRVNYAFAGKYLFEATFRHDGSYRFPKDSRFGFFPAVSAGWRISEEPFFKNNESLAFINNLKLRASKGLIGNDRVGAYQFLESYTIITGSGPIVNGQAVPQVGYGVYPNTTITWEKQDNTNVGVEWSMWNSLLNVEVDYFYRKTRDILWSKDRSVPGTFGRQLPNENYAKVNSKGVEFTIGHQHSFNEWKYNLRLVGSYATNTVTQIDDPANALDFNKQLNRPIGYRAGYEALGLFQSKEEADSWYGGKQFGLQSLPGDIKYADIDGDGSITIQDQEIIANYGNEPRIMYGINGSLSWKNIDLNFFFQGAAQRNIMLTAGGRVMYLNGGSSNNFSYFTDSWSAENKDAKYPLAWVDSRSINNRDSNFWLRNAGYVRLKSLDVGYNFSGDWLEKIKVNKMRVYVSGFNLFTLSQIKELDPEAATGAGNYYPQQRNYNLGVMLSF</sequence>
<dbReference type="Gene3D" id="2.170.130.10">
    <property type="entry name" value="TonB-dependent receptor, plug domain"/>
    <property type="match status" value="1"/>
</dbReference>
<dbReference type="NCBIfam" id="TIGR04056">
    <property type="entry name" value="OMP_RagA_SusC"/>
    <property type="match status" value="1"/>
</dbReference>
<dbReference type="InterPro" id="IPR037066">
    <property type="entry name" value="Plug_dom_sf"/>
</dbReference>
<dbReference type="Proteomes" id="UP000435036">
    <property type="component" value="Unassembled WGS sequence"/>
</dbReference>
<protein>
    <submittedName>
        <fullName evidence="9">SusC/RagA family TonB-linked outer membrane protein</fullName>
    </submittedName>
</protein>
<reference evidence="9 10" key="1">
    <citation type="submission" date="2019-12" db="EMBL/GenBank/DDBJ databases">
        <authorList>
            <person name="Dong K."/>
        </authorList>
    </citation>
    <scope>NUCLEOTIDE SEQUENCE [LARGE SCALE GENOMIC DNA]</scope>
    <source>
        <strain evidence="9 10">JCM 31225</strain>
    </source>
</reference>
<dbReference type="InterPro" id="IPR036942">
    <property type="entry name" value="Beta-barrel_TonB_sf"/>
</dbReference>
<dbReference type="AlphaFoldDB" id="A0A6N8KXM6"/>
<name>A0A6N8KXM6_9SPHI</name>
<gene>
    <name evidence="9" type="ORF">GQF63_09325</name>
</gene>
<evidence type="ECO:0000313" key="9">
    <source>
        <dbReference type="EMBL" id="MVZ62220.1"/>
    </source>
</evidence>
<dbReference type="OrthoDB" id="9768177at2"/>
<dbReference type="InterPro" id="IPR039426">
    <property type="entry name" value="TonB-dep_rcpt-like"/>
</dbReference>
<evidence type="ECO:0000256" key="1">
    <source>
        <dbReference type="ARBA" id="ARBA00004571"/>
    </source>
</evidence>
<evidence type="ECO:0000256" key="3">
    <source>
        <dbReference type="ARBA" id="ARBA00022452"/>
    </source>
</evidence>
<keyword evidence="10" id="KW-1185">Reference proteome</keyword>
<dbReference type="InterPro" id="IPR023996">
    <property type="entry name" value="TonB-dep_OMP_SusC/RagA"/>
</dbReference>
<dbReference type="Gene3D" id="2.60.40.1120">
    <property type="entry name" value="Carboxypeptidase-like, regulatory domain"/>
    <property type="match status" value="1"/>
</dbReference>
<dbReference type="NCBIfam" id="TIGR04057">
    <property type="entry name" value="SusC_RagA_signa"/>
    <property type="match status" value="1"/>
</dbReference>
<dbReference type="InterPro" id="IPR008969">
    <property type="entry name" value="CarboxyPept-like_regulatory"/>
</dbReference>
<keyword evidence="6 7" id="KW-0998">Cell outer membrane</keyword>
<evidence type="ECO:0000256" key="7">
    <source>
        <dbReference type="PROSITE-ProRule" id="PRU01360"/>
    </source>
</evidence>
<evidence type="ECO:0000256" key="4">
    <source>
        <dbReference type="ARBA" id="ARBA00022692"/>
    </source>
</evidence>
<dbReference type="SUPFAM" id="SSF49464">
    <property type="entry name" value="Carboxypeptidase regulatory domain-like"/>
    <property type="match status" value="1"/>
</dbReference>
<dbReference type="InterPro" id="IPR023997">
    <property type="entry name" value="TonB-dep_OMP_SusC/RagA_CS"/>
</dbReference>
<dbReference type="Gene3D" id="2.40.170.20">
    <property type="entry name" value="TonB-dependent receptor, beta-barrel domain"/>
    <property type="match status" value="1"/>
</dbReference>
<dbReference type="SUPFAM" id="SSF56935">
    <property type="entry name" value="Porins"/>
    <property type="match status" value="1"/>
</dbReference>
<organism evidence="9 10">
    <name type="scientific">Sphingobacterium humi</name>
    <dbReference type="NCBI Taxonomy" id="1796905"/>
    <lineage>
        <taxon>Bacteria</taxon>
        <taxon>Pseudomonadati</taxon>
        <taxon>Bacteroidota</taxon>
        <taxon>Sphingobacteriia</taxon>
        <taxon>Sphingobacteriales</taxon>
        <taxon>Sphingobacteriaceae</taxon>
        <taxon>Sphingobacterium</taxon>
    </lineage>
</organism>
<dbReference type="EMBL" id="WSQA01000006">
    <property type="protein sequence ID" value="MVZ62220.1"/>
    <property type="molecule type" value="Genomic_DNA"/>
</dbReference>
<dbReference type="PROSITE" id="PS52016">
    <property type="entry name" value="TONB_DEPENDENT_REC_3"/>
    <property type="match status" value="1"/>
</dbReference>
<dbReference type="Pfam" id="PF07715">
    <property type="entry name" value="Plug"/>
    <property type="match status" value="1"/>
</dbReference>
<dbReference type="RefSeq" id="WP_160368965.1">
    <property type="nucleotide sequence ID" value="NZ_WSQA01000006.1"/>
</dbReference>
<dbReference type="GO" id="GO:0009279">
    <property type="term" value="C:cell outer membrane"/>
    <property type="evidence" value="ECO:0007669"/>
    <property type="project" value="UniProtKB-SubCell"/>
</dbReference>
<dbReference type="Pfam" id="PF13715">
    <property type="entry name" value="CarbopepD_reg_2"/>
    <property type="match status" value="1"/>
</dbReference>
<keyword evidence="3 7" id="KW-1134">Transmembrane beta strand</keyword>
<evidence type="ECO:0000256" key="5">
    <source>
        <dbReference type="ARBA" id="ARBA00023136"/>
    </source>
</evidence>
<keyword evidence="2 7" id="KW-0813">Transport</keyword>
<dbReference type="InterPro" id="IPR012910">
    <property type="entry name" value="Plug_dom"/>
</dbReference>
<keyword evidence="5 7" id="KW-0472">Membrane</keyword>
<keyword evidence="4 7" id="KW-0812">Transmembrane</keyword>